<evidence type="ECO:0000256" key="4">
    <source>
        <dbReference type="ARBA" id="ARBA00022840"/>
    </source>
</evidence>
<dbReference type="GO" id="GO:0006747">
    <property type="term" value="P:FAD biosynthetic process"/>
    <property type="evidence" value="ECO:0007669"/>
    <property type="project" value="TreeGrafter"/>
</dbReference>
<evidence type="ECO:0000256" key="2">
    <source>
        <dbReference type="ARBA" id="ARBA00022695"/>
    </source>
</evidence>
<dbReference type="EMBL" id="VIGI01000007">
    <property type="protein sequence ID" value="KAB8297751.1"/>
    <property type="molecule type" value="Genomic_DNA"/>
</dbReference>
<feature type="compositionally biased region" description="Low complexity" evidence="5">
    <location>
        <begin position="134"/>
        <end position="150"/>
    </location>
</feature>
<dbReference type="GO" id="GO:0003919">
    <property type="term" value="F:FMN adenylyltransferase activity"/>
    <property type="evidence" value="ECO:0007669"/>
    <property type="project" value="TreeGrafter"/>
</dbReference>
<evidence type="ECO:0000313" key="6">
    <source>
        <dbReference type="EMBL" id="KAB8297751.1"/>
    </source>
</evidence>
<keyword evidence="7" id="KW-1185">Reference proteome</keyword>
<dbReference type="Proteomes" id="UP000326757">
    <property type="component" value="Unassembled WGS sequence"/>
</dbReference>
<evidence type="ECO:0000256" key="1">
    <source>
        <dbReference type="ARBA" id="ARBA00022679"/>
    </source>
</evidence>
<keyword evidence="4" id="KW-0067">ATP-binding</keyword>
<keyword evidence="3" id="KW-0547">Nucleotide-binding</keyword>
<proteinExistence type="predicted"/>
<dbReference type="AlphaFoldDB" id="A0A5N6K580"/>
<gene>
    <name evidence="6" type="ORF">EYC80_001553</name>
</gene>
<dbReference type="GO" id="GO:0005524">
    <property type="term" value="F:ATP binding"/>
    <property type="evidence" value="ECO:0007669"/>
    <property type="project" value="UniProtKB-KW"/>
</dbReference>
<feature type="compositionally biased region" description="Pro residues" evidence="5">
    <location>
        <begin position="151"/>
        <end position="160"/>
    </location>
</feature>
<organism evidence="6 7">
    <name type="scientific">Monilinia laxa</name>
    <name type="common">Brown rot fungus</name>
    <name type="synonym">Sclerotinia laxa</name>
    <dbReference type="NCBI Taxonomy" id="61186"/>
    <lineage>
        <taxon>Eukaryota</taxon>
        <taxon>Fungi</taxon>
        <taxon>Dikarya</taxon>
        <taxon>Ascomycota</taxon>
        <taxon>Pezizomycotina</taxon>
        <taxon>Leotiomycetes</taxon>
        <taxon>Helotiales</taxon>
        <taxon>Sclerotiniaceae</taxon>
        <taxon>Monilinia</taxon>
    </lineage>
</organism>
<evidence type="ECO:0000256" key="5">
    <source>
        <dbReference type="SAM" id="MobiDB-lite"/>
    </source>
</evidence>
<evidence type="ECO:0008006" key="8">
    <source>
        <dbReference type="Google" id="ProtNLM"/>
    </source>
</evidence>
<dbReference type="PANTHER" id="PTHR23293">
    <property type="entry name" value="FAD SYNTHETASE-RELATED FMN ADENYLYLTRANSFERASE"/>
    <property type="match status" value="1"/>
</dbReference>
<name>A0A5N6K580_MONLA</name>
<comment type="caution">
    <text evidence="6">The sequence shown here is derived from an EMBL/GenBank/DDBJ whole genome shotgun (WGS) entry which is preliminary data.</text>
</comment>
<feature type="compositionally biased region" description="Low complexity" evidence="5">
    <location>
        <begin position="161"/>
        <end position="177"/>
    </location>
</feature>
<feature type="region of interest" description="Disordered" evidence="5">
    <location>
        <begin position="134"/>
        <end position="194"/>
    </location>
</feature>
<dbReference type="OrthoDB" id="270728at2759"/>
<protein>
    <recommendedName>
        <fullName evidence="8">Phosphoadenosine phosphosulphate reductase domain-containing protein</fullName>
    </recommendedName>
</protein>
<keyword evidence="1" id="KW-0808">Transferase</keyword>
<evidence type="ECO:0000313" key="7">
    <source>
        <dbReference type="Proteomes" id="UP000326757"/>
    </source>
</evidence>
<reference evidence="6 7" key="1">
    <citation type="submission" date="2019-06" db="EMBL/GenBank/DDBJ databases">
        <title>Genome Sequence of the Brown Rot Fungal Pathogen Monilinia laxa.</title>
        <authorList>
            <person name="De Miccolis Angelini R.M."/>
            <person name="Landi L."/>
            <person name="Abate D."/>
            <person name="Pollastro S."/>
            <person name="Romanazzi G."/>
            <person name="Faretra F."/>
        </authorList>
    </citation>
    <scope>NUCLEOTIDE SEQUENCE [LARGE SCALE GENOMIC DNA]</scope>
    <source>
        <strain evidence="6 7">Mlax316</strain>
    </source>
</reference>
<sequence>MQVCDNSHIEKQWQAACAEGINGCGSGNGADSDTALKTADRHAHGNIPGDDGGARDLLERCNEVAARVNAFLEEEFGEKDEVLRGVQKQTRIALGVIGDCLGRYSLDEISFSYNGGKDCLVLLILLLAALSNHQSSSSTGTPSTTSTSPSNPLPLPPNSPPSTSSPLTPSPKLTISSPHPPHITTSLSRAMPRP</sequence>
<dbReference type="InterPro" id="IPR014729">
    <property type="entry name" value="Rossmann-like_a/b/a_fold"/>
</dbReference>
<accession>A0A5N6K580</accession>
<dbReference type="Gene3D" id="3.40.50.620">
    <property type="entry name" value="HUPs"/>
    <property type="match status" value="1"/>
</dbReference>
<evidence type="ECO:0000256" key="3">
    <source>
        <dbReference type="ARBA" id="ARBA00022741"/>
    </source>
</evidence>
<keyword evidence="2" id="KW-0548">Nucleotidyltransferase</keyword>
<dbReference type="PANTHER" id="PTHR23293:SF9">
    <property type="entry name" value="FAD SYNTHASE"/>
    <property type="match status" value="1"/>
</dbReference>